<dbReference type="AlphaFoldDB" id="A0A1F8F5L0"/>
<dbReference type="EMBL" id="MGJL01000004">
    <property type="protein sequence ID" value="OGN08434.1"/>
    <property type="molecule type" value="Genomic_DNA"/>
</dbReference>
<keyword evidence="1 2" id="KW-0597">Phosphoprotein</keyword>
<dbReference type="InterPro" id="IPR050595">
    <property type="entry name" value="Bact_response_regulator"/>
</dbReference>
<dbReference type="SUPFAM" id="SSF52172">
    <property type="entry name" value="CheY-like"/>
    <property type="match status" value="1"/>
</dbReference>
<evidence type="ECO:0000256" key="1">
    <source>
        <dbReference type="ARBA" id="ARBA00022553"/>
    </source>
</evidence>
<dbReference type="Proteomes" id="UP000178023">
    <property type="component" value="Unassembled WGS sequence"/>
</dbReference>
<gene>
    <name evidence="4" type="ORF">A2750_01795</name>
</gene>
<protein>
    <recommendedName>
        <fullName evidence="3">Response regulatory domain-containing protein</fullName>
    </recommendedName>
</protein>
<evidence type="ECO:0000313" key="4">
    <source>
        <dbReference type="EMBL" id="OGN08434.1"/>
    </source>
</evidence>
<evidence type="ECO:0000259" key="3">
    <source>
        <dbReference type="PROSITE" id="PS50110"/>
    </source>
</evidence>
<accession>A0A1F8F5L0</accession>
<dbReference type="InterPro" id="IPR001789">
    <property type="entry name" value="Sig_transdc_resp-reg_receiver"/>
</dbReference>
<dbReference type="CDD" id="cd17574">
    <property type="entry name" value="REC_OmpR"/>
    <property type="match status" value="1"/>
</dbReference>
<dbReference type="PROSITE" id="PS50110">
    <property type="entry name" value="RESPONSE_REGULATORY"/>
    <property type="match status" value="1"/>
</dbReference>
<evidence type="ECO:0000313" key="5">
    <source>
        <dbReference type="Proteomes" id="UP000178023"/>
    </source>
</evidence>
<dbReference type="PANTHER" id="PTHR44591">
    <property type="entry name" value="STRESS RESPONSE REGULATOR PROTEIN 1"/>
    <property type="match status" value="1"/>
</dbReference>
<feature type="modified residue" description="4-aspartylphosphate" evidence="2">
    <location>
        <position position="52"/>
    </location>
</feature>
<dbReference type="InterPro" id="IPR011006">
    <property type="entry name" value="CheY-like_superfamily"/>
</dbReference>
<dbReference type="Pfam" id="PF00072">
    <property type="entry name" value="Response_reg"/>
    <property type="match status" value="1"/>
</dbReference>
<name>A0A1F8F5L0_9BACT</name>
<evidence type="ECO:0000256" key="2">
    <source>
        <dbReference type="PROSITE-ProRule" id="PRU00169"/>
    </source>
</evidence>
<dbReference type="Gene3D" id="3.40.50.2300">
    <property type="match status" value="1"/>
</dbReference>
<feature type="domain" description="Response regulatory" evidence="3">
    <location>
        <begin position="3"/>
        <end position="119"/>
    </location>
</feature>
<dbReference type="GO" id="GO:0000160">
    <property type="term" value="P:phosphorelay signal transduction system"/>
    <property type="evidence" value="ECO:0007669"/>
    <property type="project" value="InterPro"/>
</dbReference>
<organism evidence="4 5">
    <name type="scientific">Candidatus Yanofskybacteria bacterium RIFCSPHIGHO2_01_FULL_45_42</name>
    <dbReference type="NCBI Taxonomy" id="1802671"/>
    <lineage>
        <taxon>Bacteria</taxon>
        <taxon>Candidatus Yanofskyibacteriota</taxon>
    </lineage>
</organism>
<dbReference type="PANTHER" id="PTHR44591:SF3">
    <property type="entry name" value="RESPONSE REGULATORY DOMAIN-CONTAINING PROTEIN"/>
    <property type="match status" value="1"/>
</dbReference>
<reference evidence="4 5" key="1">
    <citation type="journal article" date="2016" name="Nat. Commun.">
        <title>Thousands of microbial genomes shed light on interconnected biogeochemical processes in an aquifer system.</title>
        <authorList>
            <person name="Anantharaman K."/>
            <person name="Brown C.T."/>
            <person name="Hug L.A."/>
            <person name="Sharon I."/>
            <person name="Castelle C.J."/>
            <person name="Probst A.J."/>
            <person name="Thomas B.C."/>
            <person name="Singh A."/>
            <person name="Wilkins M.J."/>
            <person name="Karaoz U."/>
            <person name="Brodie E.L."/>
            <person name="Williams K.H."/>
            <person name="Hubbard S.S."/>
            <person name="Banfield J.F."/>
        </authorList>
    </citation>
    <scope>NUCLEOTIDE SEQUENCE [LARGE SCALE GENOMIC DNA]</scope>
</reference>
<sequence>MKKVLIAEDEEVLLNVLKDRFEAEGWEVFIAKNGEEAMAVIKKTPLGLVLLDLLMPKKDGFEVLKEVRGNPELKNLPIVVLSNLGGDEDIKKALTLGANDYYVKTQHPMSEIVEKAKKYANIGGQAPVIMKRSDAPLTGGDEGPASNQGLADYIKESRAAGAEDEEIKKSLLVAGWNQNQIESALK</sequence>
<dbReference type="SMART" id="SM00448">
    <property type="entry name" value="REC"/>
    <property type="match status" value="1"/>
</dbReference>
<comment type="caution">
    <text evidence="4">The sequence shown here is derived from an EMBL/GenBank/DDBJ whole genome shotgun (WGS) entry which is preliminary data.</text>
</comment>
<proteinExistence type="predicted"/>